<dbReference type="PANTHER" id="PTHR22683:SF1">
    <property type="entry name" value="TYPE VII SECRETION SYSTEM PROTEIN ESSC"/>
    <property type="match status" value="1"/>
</dbReference>
<dbReference type="SMART" id="SM00382">
    <property type="entry name" value="AAA"/>
    <property type="match status" value="3"/>
</dbReference>
<evidence type="ECO:0000256" key="4">
    <source>
        <dbReference type="ARBA" id="ARBA00022737"/>
    </source>
</evidence>
<dbReference type="GO" id="GO:0003677">
    <property type="term" value="F:DNA binding"/>
    <property type="evidence" value="ECO:0007669"/>
    <property type="project" value="InterPro"/>
</dbReference>
<dbReference type="PROSITE" id="PS50901">
    <property type="entry name" value="FTSK"/>
    <property type="match status" value="3"/>
</dbReference>
<evidence type="ECO:0000256" key="10">
    <source>
        <dbReference type="SAM" id="MobiDB-lite"/>
    </source>
</evidence>
<evidence type="ECO:0000313" key="13">
    <source>
        <dbReference type="EMBL" id="ERK51802.1"/>
    </source>
</evidence>
<evidence type="ECO:0000256" key="5">
    <source>
        <dbReference type="ARBA" id="ARBA00022741"/>
    </source>
</evidence>
<reference evidence="13" key="1">
    <citation type="submission" date="2013-08" db="EMBL/GenBank/DDBJ databases">
        <authorList>
            <person name="Durkin A.S."/>
            <person name="Haft D.R."/>
            <person name="McCorrison J."/>
            <person name="Torralba M."/>
            <person name="Gillis M."/>
            <person name="Haft D.H."/>
            <person name="Methe B."/>
            <person name="Sutton G."/>
            <person name="Nelson K.E."/>
        </authorList>
    </citation>
    <scope>NUCLEOTIDE SEQUENCE [LARGE SCALE GENOMIC DNA]</scope>
    <source>
        <strain evidence="13">F0233</strain>
    </source>
</reference>
<feature type="transmembrane region" description="Helical" evidence="11">
    <location>
        <begin position="65"/>
        <end position="86"/>
    </location>
</feature>
<evidence type="ECO:0000256" key="2">
    <source>
        <dbReference type="ARBA" id="ARBA00022475"/>
    </source>
</evidence>
<keyword evidence="7 11" id="KW-1133">Transmembrane helix</keyword>
<feature type="non-terminal residue" evidence="13">
    <location>
        <position position="1313"/>
    </location>
</feature>
<evidence type="ECO:0000256" key="7">
    <source>
        <dbReference type="ARBA" id="ARBA00022989"/>
    </source>
</evidence>
<dbReference type="InterPro" id="IPR023837">
    <property type="entry name" value="EccCb-like_Actinobacteria"/>
</dbReference>
<evidence type="ECO:0000256" key="9">
    <source>
        <dbReference type="PROSITE-ProRule" id="PRU00289"/>
    </source>
</evidence>
<dbReference type="NCBIfam" id="TIGR03924">
    <property type="entry name" value="T7SS_EccC_a"/>
    <property type="match status" value="1"/>
</dbReference>
<dbReference type="RefSeq" id="WP_021798444.1">
    <property type="nucleotide sequence ID" value="NZ_ACVN02000270.1"/>
</dbReference>
<evidence type="ECO:0000256" key="8">
    <source>
        <dbReference type="ARBA" id="ARBA00023136"/>
    </source>
</evidence>
<feature type="binding site" evidence="9">
    <location>
        <begin position="489"/>
        <end position="496"/>
    </location>
    <ligand>
        <name>ATP</name>
        <dbReference type="ChEBI" id="CHEBI:30616"/>
    </ligand>
</feature>
<feature type="domain" description="FtsK" evidence="12">
    <location>
        <begin position="812"/>
        <end position="1003"/>
    </location>
</feature>
<keyword evidence="5 9" id="KW-0547">Nucleotide-binding</keyword>
<proteinExistence type="predicted"/>
<feature type="domain" description="FtsK" evidence="12">
    <location>
        <begin position="466"/>
        <end position="667"/>
    </location>
</feature>
<dbReference type="EMBL" id="ACVN02000270">
    <property type="protein sequence ID" value="ERK51802.1"/>
    <property type="molecule type" value="Genomic_DNA"/>
</dbReference>
<dbReference type="InterPro" id="IPR027417">
    <property type="entry name" value="P-loop_NTPase"/>
</dbReference>
<keyword evidence="4" id="KW-0677">Repeat</keyword>
<sequence>MSLRIVHRPARITEPPTRPRPRTISTPPPAGDAPSGGMSTQLLLPMVGALSSTLMMVVMRDGQPVYMLIAAVVLLVAVISGVVITFSSRGHAIRQRAHQRELYLDYLEGMHAELDAQVQRAREQAVTSCPTPGGLMSIITDPTRLWERRMSDPDFLSLRVGTADLPWIRLEMDGTASPMNPADPVLSGEAERLVAEHRVIAGMPVLLPADAAGDISVIGGRDEVLDAARSLLSQAAALHSPDDLQIALACPRPRIDDWAGVDQLPHMVNARLFDGPVPARRIAPDGAALARVLGAELTDRVAQAGLNRRPMSAAPAHTPRMLVLMDEWGSTAVPLPLPDSAFSAADAGITVIHLLSDRLHEPDDVSARLTLDGTGARLELVGSGAEPVEAIAVDRTSPARMTSLARTLCPLRLRPEERDEEQETPAMSVHQLLGIRTPDDIDKNTGWAPRPPADFLRVPIGLDDQGAPVLLDLKESAQFGMGPHGLCIGATGSGKSEMLRTLVLALAMTHPPEDLSMILVDHKGDGAFSPFADLPHLAGLIDNLADDPHLTERARASIQGEIVRRQQMLRDAGHPASIAHYREARRQGAALAPMPHLFVVIDEFGELLTAEPEFGELFLQIGRIGRSIGVHLLLSSQRIESGRLRGGLDTYLSYRLGLRTFSESESQVVLDTKDAFHLPAAPGYGYLKVDTSVYRRFRAGRVSGPVAEDEGSAGDQPEAAEPFALPVYNTIAAGRSGDDSDDSPRLTEPEVGQSLVDACVARLRDDARAVRPVWLPPLPDRLTLNDVLTQAEPDPGLSAVIGLLDDPAHQSQQPWRLGLTRSGGHVAVIGAPGSGRSTFLRTLTASLALTHTPHEVSVYGMDLTGGGLARLEGFPHVGGVATRGDHDRLHRLVEELTGMLARRERLFREHAIESMTHLRRLHGQGGLRELPSADVVVLVDGFGLLRTEFEELADQVNDLIVRGGSYGIHVVIALGRWNELRVNQQSRFGTRLEFRLNDPIDSVIDRRLSQTIGTEQHGRMLTDDRRFAQLCLPVLDDTADENLGDALSELAQRVAGAWGGPAAAPIRLLPTSLDPDQLTGPEQEPDAVPFGIRQDSMEDAFWEPLDDDQHLLVLGDARCGKSTLLRTLARGLTKRFSSDELVIAVMDPRGTVPPAIPEEYLAGHARSNRDAAGLAASIARELESRSAMSPAERAGSPRVVLMVDDYDILNAGGSEPLHPIVPYLPSARDLGFNVVLTRTVAGVTRAMYGETMQALRDTGGTTFLMSGDRSEGQIMPRVYAQAMPPGRGQLLRRGRRPVVVQAADEPRTASGER</sequence>
<evidence type="ECO:0000256" key="11">
    <source>
        <dbReference type="SAM" id="Phobius"/>
    </source>
</evidence>
<evidence type="ECO:0000256" key="6">
    <source>
        <dbReference type="ARBA" id="ARBA00022840"/>
    </source>
</evidence>
<name>U2RM54_9ACTN</name>
<dbReference type="InterPro" id="IPR002543">
    <property type="entry name" value="FtsK_dom"/>
</dbReference>
<dbReference type="InterPro" id="IPR003593">
    <property type="entry name" value="AAA+_ATPase"/>
</dbReference>
<organism evidence="13 14">
    <name type="scientific">Propionibacterium acidifaciens F0233</name>
    <dbReference type="NCBI Taxonomy" id="553198"/>
    <lineage>
        <taxon>Bacteria</taxon>
        <taxon>Bacillati</taxon>
        <taxon>Actinomycetota</taxon>
        <taxon>Actinomycetes</taxon>
        <taxon>Propionibacteriales</taxon>
        <taxon>Propionibacteriaceae</taxon>
        <taxon>Propionibacterium</taxon>
    </lineage>
</organism>
<feature type="binding site" evidence="9">
    <location>
        <begin position="1115"/>
        <end position="1122"/>
    </location>
    <ligand>
        <name>ATP</name>
        <dbReference type="ChEBI" id="CHEBI:30616"/>
    </ligand>
</feature>
<dbReference type="InterPro" id="IPR023836">
    <property type="entry name" value="EccCa-like_Actinobacteria"/>
</dbReference>
<feature type="compositionally biased region" description="Basic residues" evidence="10">
    <location>
        <begin position="1"/>
        <end position="10"/>
    </location>
</feature>
<feature type="domain" description="FtsK" evidence="12">
    <location>
        <begin position="1097"/>
        <end position="1273"/>
    </location>
</feature>
<evidence type="ECO:0000256" key="3">
    <source>
        <dbReference type="ARBA" id="ARBA00022692"/>
    </source>
</evidence>
<dbReference type="GO" id="GO:0005524">
    <property type="term" value="F:ATP binding"/>
    <property type="evidence" value="ECO:0007669"/>
    <property type="project" value="UniProtKB-UniRule"/>
</dbReference>
<gene>
    <name evidence="13" type="ORF">HMPREF0682_0318</name>
</gene>
<keyword evidence="14" id="KW-1185">Reference proteome</keyword>
<dbReference type="Proteomes" id="UP000017052">
    <property type="component" value="Unassembled WGS sequence"/>
</dbReference>
<accession>U2RM54</accession>
<evidence type="ECO:0000259" key="12">
    <source>
        <dbReference type="PROSITE" id="PS50901"/>
    </source>
</evidence>
<dbReference type="PANTHER" id="PTHR22683">
    <property type="entry name" value="SPORULATION PROTEIN RELATED"/>
    <property type="match status" value="1"/>
</dbReference>
<feature type="binding site" evidence="9">
    <location>
        <begin position="830"/>
        <end position="837"/>
    </location>
    <ligand>
        <name>ATP</name>
        <dbReference type="ChEBI" id="CHEBI:30616"/>
    </ligand>
</feature>
<comment type="subcellular location">
    <subcellularLocation>
        <location evidence="1">Cell membrane</location>
        <topology evidence="1">Multi-pass membrane protein</topology>
    </subcellularLocation>
</comment>
<dbReference type="GO" id="GO:0005886">
    <property type="term" value="C:plasma membrane"/>
    <property type="evidence" value="ECO:0007669"/>
    <property type="project" value="UniProtKB-SubCell"/>
</dbReference>
<dbReference type="InterPro" id="IPR050206">
    <property type="entry name" value="FtsK/SpoIIIE/SftA"/>
</dbReference>
<evidence type="ECO:0000256" key="1">
    <source>
        <dbReference type="ARBA" id="ARBA00004651"/>
    </source>
</evidence>
<dbReference type="NCBIfam" id="TIGR03925">
    <property type="entry name" value="T7SS_EccC_b"/>
    <property type="match status" value="1"/>
</dbReference>
<keyword evidence="6 9" id="KW-0067">ATP-binding</keyword>
<dbReference type="OrthoDB" id="9807790at2"/>
<dbReference type="Gene3D" id="3.40.50.300">
    <property type="entry name" value="P-loop containing nucleotide triphosphate hydrolases"/>
    <property type="match status" value="4"/>
</dbReference>
<protein>
    <submittedName>
        <fullName evidence="13">Type VII secretion protein EccCa / type VII secretion protein EccCb multi-domain protein</fullName>
    </submittedName>
</protein>
<keyword evidence="2" id="KW-1003">Cell membrane</keyword>
<dbReference type="Pfam" id="PF01580">
    <property type="entry name" value="FtsK_SpoIIIE"/>
    <property type="match status" value="2"/>
</dbReference>
<comment type="caution">
    <text evidence="13">The sequence shown here is derived from an EMBL/GenBank/DDBJ whole genome shotgun (WGS) entry which is preliminary data.</text>
</comment>
<evidence type="ECO:0000313" key="14">
    <source>
        <dbReference type="Proteomes" id="UP000017052"/>
    </source>
</evidence>
<keyword evidence="3 11" id="KW-0812">Transmembrane</keyword>
<dbReference type="SUPFAM" id="SSF52540">
    <property type="entry name" value="P-loop containing nucleoside triphosphate hydrolases"/>
    <property type="match status" value="3"/>
</dbReference>
<feature type="region of interest" description="Disordered" evidence="10">
    <location>
        <begin position="1"/>
        <end position="37"/>
    </location>
</feature>
<keyword evidence="8 11" id="KW-0472">Membrane</keyword>